<dbReference type="AlphaFoldDB" id="A0A9R1XDC9"/>
<reference evidence="1 2" key="1">
    <citation type="journal article" date="2017" name="Nat. Commun.">
        <title>Genome assembly with in vitro proximity ligation data and whole-genome triplication in lettuce.</title>
        <authorList>
            <person name="Reyes-Chin-Wo S."/>
            <person name="Wang Z."/>
            <person name="Yang X."/>
            <person name="Kozik A."/>
            <person name="Arikit S."/>
            <person name="Song C."/>
            <person name="Xia L."/>
            <person name="Froenicke L."/>
            <person name="Lavelle D.O."/>
            <person name="Truco M.J."/>
            <person name="Xia R."/>
            <person name="Zhu S."/>
            <person name="Xu C."/>
            <person name="Xu H."/>
            <person name="Xu X."/>
            <person name="Cox K."/>
            <person name="Korf I."/>
            <person name="Meyers B.C."/>
            <person name="Michelmore R.W."/>
        </authorList>
    </citation>
    <scope>NUCLEOTIDE SEQUENCE [LARGE SCALE GENOMIC DNA]</scope>
    <source>
        <strain evidence="2">cv. Salinas</strain>
        <tissue evidence="1">Seedlings</tissue>
    </source>
</reference>
<name>A0A9R1XDC9_LACSA</name>
<comment type="caution">
    <text evidence="1">The sequence shown here is derived from an EMBL/GenBank/DDBJ whole genome shotgun (WGS) entry which is preliminary data.</text>
</comment>
<accession>A0A9R1XDC9</accession>
<evidence type="ECO:0000313" key="1">
    <source>
        <dbReference type="EMBL" id="KAJ0208299.1"/>
    </source>
</evidence>
<gene>
    <name evidence="1" type="ORF">LSAT_V11C500248600</name>
</gene>
<dbReference type="Proteomes" id="UP000235145">
    <property type="component" value="Unassembled WGS sequence"/>
</dbReference>
<evidence type="ECO:0008006" key="3">
    <source>
        <dbReference type="Google" id="ProtNLM"/>
    </source>
</evidence>
<evidence type="ECO:0000313" key="2">
    <source>
        <dbReference type="Proteomes" id="UP000235145"/>
    </source>
</evidence>
<sequence length="151" mass="17361">MHDIQICSRLSVSNWYSVTKLYINANIEEILQFKNTLVSKNSFENLSANRSKGSSSLLYSETDEFLLKHDFKPITEIEEIRKVSRVIVLGTVKRVCTNFSWYYWGCKSCHKKVDEDIMMNTELNDGSNGKKMVVCSSSICNNKVVSVLPRY</sequence>
<proteinExistence type="predicted"/>
<organism evidence="1 2">
    <name type="scientific">Lactuca sativa</name>
    <name type="common">Garden lettuce</name>
    <dbReference type="NCBI Taxonomy" id="4236"/>
    <lineage>
        <taxon>Eukaryota</taxon>
        <taxon>Viridiplantae</taxon>
        <taxon>Streptophyta</taxon>
        <taxon>Embryophyta</taxon>
        <taxon>Tracheophyta</taxon>
        <taxon>Spermatophyta</taxon>
        <taxon>Magnoliopsida</taxon>
        <taxon>eudicotyledons</taxon>
        <taxon>Gunneridae</taxon>
        <taxon>Pentapetalae</taxon>
        <taxon>asterids</taxon>
        <taxon>campanulids</taxon>
        <taxon>Asterales</taxon>
        <taxon>Asteraceae</taxon>
        <taxon>Cichorioideae</taxon>
        <taxon>Cichorieae</taxon>
        <taxon>Lactucinae</taxon>
        <taxon>Lactuca</taxon>
    </lineage>
</organism>
<keyword evidence="2" id="KW-1185">Reference proteome</keyword>
<protein>
    <recommendedName>
        <fullName evidence="3">Replication factor A C-terminal domain-containing protein</fullName>
    </recommendedName>
</protein>
<dbReference type="EMBL" id="NBSK02000005">
    <property type="protein sequence ID" value="KAJ0208299.1"/>
    <property type="molecule type" value="Genomic_DNA"/>
</dbReference>